<feature type="compositionally biased region" description="Basic and acidic residues" evidence="5">
    <location>
        <begin position="234"/>
        <end position="249"/>
    </location>
</feature>
<evidence type="ECO:0000256" key="1">
    <source>
        <dbReference type="ARBA" id="ARBA00004123"/>
    </source>
</evidence>
<accession>A0A367YMV2</accession>
<evidence type="ECO:0000313" key="9">
    <source>
        <dbReference type="Proteomes" id="UP000253472"/>
    </source>
</evidence>
<gene>
    <name evidence="8" type="primary">prp3_0</name>
    <name evidence="8" type="ORF">Cantr_03158</name>
</gene>
<evidence type="ECO:0000313" key="8">
    <source>
        <dbReference type="EMBL" id="RCK67213.1"/>
    </source>
</evidence>
<dbReference type="Pfam" id="PF08572">
    <property type="entry name" value="PRP3"/>
    <property type="match status" value="1"/>
</dbReference>
<reference evidence="8 9" key="1">
    <citation type="submission" date="2018-06" db="EMBL/GenBank/DDBJ databases">
        <title>Whole genome sequencing of Candida tropicalis (genome annotated by CSBL at Korea University).</title>
        <authorList>
            <person name="Ahn J."/>
        </authorList>
    </citation>
    <scope>NUCLEOTIDE SEQUENCE [LARGE SCALE GENOMIC DNA]</scope>
    <source>
        <strain evidence="8 9">ATCC 20962</strain>
    </source>
</reference>
<feature type="region of interest" description="Disordered" evidence="5">
    <location>
        <begin position="1"/>
        <end position="55"/>
    </location>
</feature>
<keyword evidence="9" id="KW-1185">Reference proteome</keyword>
<dbReference type="PANTHER" id="PTHR14212:SF0">
    <property type="entry name" value="U4_U6 SMALL NUCLEAR RIBONUCLEOPROTEIN PRP3"/>
    <property type="match status" value="1"/>
</dbReference>
<evidence type="ECO:0000256" key="3">
    <source>
        <dbReference type="ARBA" id="ARBA00023187"/>
    </source>
</evidence>
<sequence length="450" mass="53060">MKRTITQDTDERRTKPKPQAAQDKINAAKERIKKLQQQQQQQLGQTQSPKDFNSGLDVEIHPLLKNIGTTPQLPKNHNPVKQTSRKKWFDPAALNPYVDQSDITKKHTRALRFNKQGKFIAQGDKLREKLRIEAEEKRKLDEIKQQGLLPDQNLGEELYKPEQPPVIEWWDRPYLKDNNYSRIDDESRVVLDNEDQPVTSYIQHPAFVSPTDENDNQMKPMYLTKKERKRMRRNDRQIRHQEKQDRIKLGLDPPPPPKVKLSNLMNVLTNEAIKDPTSVEKRVKQEMQQRIDKHMAENEARKLTKEEKHEKLWKKQDQDLHNGVYSTIYKVDKLSNPKHLFKLDISAKEENLFGICLKNPRFNLIIVEGGEKSIGQYKKLMTNRIKWTQEPLQSAAEDLSQNKCEVVWEGSIPELHFQKWSIMHSRNDDEAINVLKKFHLEKYWRLVNSL</sequence>
<dbReference type="Pfam" id="PF06544">
    <property type="entry name" value="Prp3_C"/>
    <property type="match status" value="1"/>
</dbReference>
<comment type="caution">
    <text evidence="8">The sequence shown here is derived from an EMBL/GenBank/DDBJ whole genome shotgun (WGS) entry which is preliminary data.</text>
</comment>
<dbReference type="InterPro" id="IPR027104">
    <property type="entry name" value="Prp3"/>
</dbReference>
<dbReference type="AlphaFoldDB" id="A0A367YMV2"/>
<feature type="domain" description="Pre-mRNA-splicing factor 3" evidence="7">
    <location>
        <begin position="95"/>
        <end position="304"/>
    </location>
</feature>
<organism evidence="8 9">
    <name type="scientific">Candida viswanathii</name>
    <dbReference type="NCBI Taxonomy" id="5486"/>
    <lineage>
        <taxon>Eukaryota</taxon>
        <taxon>Fungi</taxon>
        <taxon>Dikarya</taxon>
        <taxon>Ascomycota</taxon>
        <taxon>Saccharomycotina</taxon>
        <taxon>Pichiomycetes</taxon>
        <taxon>Debaryomycetaceae</taxon>
        <taxon>Candida/Lodderomyces clade</taxon>
        <taxon>Candida</taxon>
    </lineage>
</organism>
<dbReference type="CDD" id="cd24162">
    <property type="entry name" value="Prp3_C"/>
    <property type="match status" value="1"/>
</dbReference>
<dbReference type="InterPro" id="IPR010541">
    <property type="entry name" value="Prp3_C"/>
</dbReference>
<dbReference type="STRING" id="5486.A0A367YMV2"/>
<dbReference type="PANTHER" id="PTHR14212">
    <property type="entry name" value="U4/U6-ASSOCIATED RNA SPLICING FACTOR-RELATED"/>
    <property type="match status" value="1"/>
</dbReference>
<dbReference type="Proteomes" id="UP000253472">
    <property type="component" value="Unassembled WGS sequence"/>
</dbReference>
<dbReference type="OrthoDB" id="10264544at2759"/>
<evidence type="ECO:0000259" key="7">
    <source>
        <dbReference type="Pfam" id="PF08572"/>
    </source>
</evidence>
<evidence type="ECO:0000256" key="5">
    <source>
        <dbReference type="SAM" id="MobiDB-lite"/>
    </source>
</evidence>
<name>A0A367YMV2_9ASCO</name>
<feature type="compositionally biased region" description="Low complexity" evidence="5">
    <location>
        <begin position="35"/>
        <end position="47"/>
    </location>
</feature>
<feature type="domain" description="Small nuclear ribonucleoprotein Prp3 C-terminal" evidence="6">
    <location>
        <begin position="328"/>
        <end position="446"/>
    </location>
</feature>
<dbReference type="InterPro" id="IPR013881">
    <property type="entry name" value="Pre-mRNA_splic_Prp3_dom"/>
</dbReference>
<evidence type="ECO:0000256" key="2">
    <source>
        <dbReference type="ARBA" id="ARBA00022664"/>
    </source>
</evidence>
<evidence type="ECO:0000256" key="4">
    <source>
        <dbReference type="ARBA" id="ARBA00023242"/>
    </source>
</evidence>
<proteinExistence type="predicted"/>
<protein>
    <submittedName>
        <fullName evidence="8">U4/U5/U6 small nuclear ribonucleoprotein prp3</fullName>
    </submittedName>
</protein>
<evidence type="ECO:0000259" key="6">
    <source>
        <dbReference type="Pfam" id="PF06544"/>
    </source>
</evidence>
<dbReference type="GO" id="GO:0000398">
    <property type="term" value="P:mRNA splicing, via spliceosome"/>
    <property type="evidence" value="ECO:0007669"/>
    <property type="project" value="InterPro"/>
</dbReference>
<feature type="region of interest" description="Disordered" evidence="5">
    <location>
        <begin position="227"/>
        <end position="258"/>
    </location>
</feature>
<keyword evidence="2" id="KW-0507">mRNA processing</keyword>
<keyword evidence="3" id="KW-0508">mRNA splicing</keyword>
<dbReference type="GO" id="GO:0046540">
    <property type="term" value="C:U4/U6 x U5 tri-snRNP complex"/>
    <property type="evidence" value="ECO:0007669"/>
    <property type="project" value="InterPro"/>
</dbReference>
<keyword evidence="4" id="KW-0539">Nucleus</keyword>
<keyword evidence="8" id="KW-0687">Ribonucleoprotein</keyword>
<dbReference type="EMBL" id="QLNQ01000001">
    <property type="protein sequence ID" value="RCK67213.1"/>
    <property type="molecule type" value="Genomic_DNA"/>
</dbReference>
<comment type="subcellular location">
    <subcellularLocation>
        <location evidence="1">Nucleus</location>
    </subcellularLocation>
</comment>